<gene>
    <name evidence="2" type="ORF">HNR60_003290</name>
</gene>
<evidence type="ECO:0000313" key="3">
    <source>
        <dbReference type="Proteomes" id="UP000542353"/>
    </source>
</evidence>
<proteinExistence type="predicted"/>
<organism evidence="2 3">
    <name type="scientific">Rhodopseudomonas rhenobacensis</name>
    <dbReference type="NCBI Taxonomy" id="87461"/>
    <lineage>
        <taxon>Bacteria</taxon>
        <taxon>Pseudomonadati</taxon>
        <taxon>Pseudomonadota</taxon>
        <taxon>Alphaproteobacteria</taxon>
        <taxon>Hyphomicrobiales</taxon>
        <taxon>Nitrobacteraceae</taxon>
        <taxon>Rhodopseudomonas</taxon>
    </lineage>
</organism>
<dbReference type="AlphaFoldDB" id="A0A7W7Z623"/>
<dbReference type="EMBL" id="JACHIH010000022">
    <property type="protein sequence ID" value="MBB5048523.1"/>
    <property type="molecule type" value="Genomic_DNA"/>
</dbReference>
<evidence type="ECO:0000256" key="1">
    <source>
        <dbReference type="SAM" id="MobiDB-lite"/>
    </source>
</evidence>
<comment type="caution">
    <text evidence="2">The sequence shown here is derived from an EMBL/GenBank/DDBJ whole genome shotgun (WGS) entry which is preliminary data.</text>
</comment>
<sequence length="380" mass="40646">MAETPQAYSSGTVPRGVLAGAPPVEKYTQSQVAEALMSIASSILRKDVDRTTALNMAGVLSVYVNNPANKDFAPGGNLTGNSAFTALVTEKVPLLALAEKDPAAAMAAAKAELARANVSGAPLSEATRAALGLSRIADGRGNANGTGGSGERVSSAGYTRELSGTAYTEKIGVSARDVEGLEKRFGHDAVALATQQIQDMGLRGRQNLAYAAEFKDVAGALHDGDIARARSIAAQEPDPQKKQRAEQFIKNWEEAQAKRIDSATKGMPKAEADEFKKVYREHENHPANPEIQKKFDAMKEKYKDNPKIMRELTRHDHDEAQVTAIKNNKSSESTAPQDRNTHEKQENAKTAARVEDKSKIAAATQAQVQKKKAAALAALD</sequence>
<protein>
    <submittedName>
        <fullName evidence="2">Uncharacterized protein</fullName>
    </submittedName>
</protein>
<feature type="compositionally biased region" description="Polar residues" evidence="1">
    <location>
        <begin position="324"/>
        <end position="338"/>
    </location>
</feature>
<feature type="compositionally biased region" description="Basic and acidic residues" evidence="1">
    <location>
        <begin position="339"/>
        <end position="358"/>
    </location>
</feature>
<evidence type="ECO:0000313" key="2">
    <source>
        <dbReference type="EMBL" id="MBB5048523.1"/>
    </source>
</evidence>
<feature type="region of interest" description="Disordered" evidence="1">
    <location>
        <begin position="315"/>
        <end position="358"/>
    </location>
</feature>
<accession>A0A7W7Z623</accession>
<dbReference type="RefSeq" id="WP_184259329.1">
    <property type="nucleotide sequence ID" value="NZ_JACHIH010000022.1"/>
</dbReference>
<name>A0A7W7Z623_9BRAD</name>
<keyword evidence="3" id="KW-1185">Reference proteome</keyword>
<dbReference type="Proteomes" id="UP000542353">
    <property type="component" value="Unassembled WGS sequence"/>
</dbReference>
<reference evidence="2 3" key="1">
    <citation type="submission" date="2020-08" db="EMBL/GenBank/DDBJ databases">
        <title>Genomic Encyclopedia of Type Strains, Phase IV (KMG-IV): sequencing the most valuable type-strain genomes for metagenomic binning, comparative biology and taxonomic classification.</title>
        <authorList>
            <person name="Goeker M."/>
        </authorList>
    </citation>
    <scope>NUCLEOTIDE SEQUENCE [LARGE SCALE GENOMIC DNA]</scope>
    <source>
        <strain evidence="2 3">DSM 12706</strain>
    </source>
</reference>